<evidence type="ECO:0000313" key="3">
    <source>
        <dbReference type="Proteomes" id="UP001499959"/>
    </source>
</evidence>
<name>A0ABP9AXD3_9GAMM</name>
<keyword evidence="1" id="KW-0812">Transmembrane</keyword>
<feature type="transmembrane region" description="Helical" evidence="1">
    <location>
        <begin position="310"/>
        <end position="328"/>
    </location>
</feature>
<accession>A0ABP9AXD3</accession>
<feature type="transmembrane region" description="Helical" evidence="1">
    <location>
        <begin position="375"/>
        <end position="396"/>
    </location>
</feature>
<feature type="transmembrane region" description="Helical" evidence="1">
    <location>
        <begin position="334"/>
        <end position="363"/>
    </location>
</feature>
<feature type="transmembrane region" description="Helical" evidence="1">
    <location>
        <begin position="118"/>
        <end position="139"/>
    </location>
</feature>
<feature type="transmembrane region" description="Helical" evidence="1">
    <location>
        <begin position="257"/>
        <end position="274"/>
    </location>
</feature>
<gene>
    <name evidence="2" type="ORF">GCM10023307_10330</name>
</gene>
<feature type="transmembrane region" description="Helical" evidence="1">
    <location>
        <begin position="76"/>
        <end position="109"/>
    </location>
</feature>
<feature type="transmembrane region" description="Helical" evidence="1">
    <location>
        <begin position="183"/>
        <end position="202"/>
    </location>
</feature>
<keyword evidence="3" id="KW-1185">Reference proteome</keyword>
<comment type="caution">
    <text evidence="2">The sequence shown here is derived from an EMBL/GenBank/DDBJ whole genome shotgun (WGS) entry which is preliminary data.</text>
</comment>
<feature type="transmembrane region" description="Helical" evidence="1">
    <location>
        <begin position="472"/>
        <end position="489"/>
    </location>
</feature>
<feature type="transmembrane region" description="Helical" evidence="1">
    <location>
        <begin position="145"/>
        <end position="162"/>
    </location>
</feature>
<organism evidence="2 3">
    <name type="scientific">Lysobacter hankyongensis</name>
    <dbReference type="NCBI Taxonomy" id="1176535"/>
    <lineage>
        <taxon>Bacteria</taxon>
        <taxon>Pseudomonadati</taxon>
        <taxon>Pseudomonadota</taxon>
        <taxon>Gammaproteobacteria</taxon>
        <taxon>Lysobacterales</taxon>
        <taxon>Lysobacteraceae</taxon>
        <taxon>Lysobacter</taxon>
    </lineage>
</organism>
<dbReference type="RefSeq" id="WP_345302234.1">
    <property type="nucleotide sequence ID" value="NZ_BAABJE010000002.1"/>
</dbReference>
<feature type="transmembrane region" description="Helical" evidence="1">
    <location>
        <begin position="232"/>
        <end position="250"/>
    </location>
</feature>
<dbReference type="EMBL" id="BAABJE010000002">
    <property type="protein sequence ID" value="GAA4787264.1"/>
    <property type="molecule type" value="Genomic_DNA"/>
</dbReference>
<dbReference type="Proteomes" id="UP001499959">
    <property type="component" value="Unassembled WGS sequence"/>
</dbReference>
<evidence type="ECO:0008006" key="4">
    <source>
        <dbReference type="Google" id="ProtNLM"/>
    </source>
</evidence>
<feature type="transmembrane region" description="Helical" evidence="1">
    <location>
        <begin position="16"/>
        <end position="34"/>
    </location>
</feature>
<feature type="transmembrane region" description="Helical" evidence="1">
    <location>
        <begin position="286"/>
        <end position="303"/>
    </location>
</feature>
<evidence type="ECO:0000256" key="1">
    <source>
        <dbReference type="SAM" id="Phobius"/>
    </source>
</evidence>
<sequence length="681" mass="72113">MPATPTIADATPPSRAARFAAAAGAVATLAGLIVHATWRALPAERFALSLVLAAIALALAWPLQRLLRWTRASALAAVWLAALTIYVGLPAVLAVALLGAGALAIGLWLTPAGLAARAAIATVVGLFAIAMLAGWTLTWPIHHPWVWFALLAVPVLLQRGALATTLRDARTGWRTAVAAAPRAAAVAVLLLGIASVACWVPTMQSDDLGYHLGLPTQLLLHARYAPDAEYQVWSYAPWAGDALHGIAFVLSRRDAHGALNALWIVLIAGALWALLTPLRASGLERWTAIALFASFPPLVWMAAGLQTELASIAALCAFVAMSLALPGVSGAPRALAAGTVLFAGLFALKLAHGMAALPLLAWALWTQRAHLAWRWLPLALVAGLLLIASSHVQAWLATGNPVLPMFNHVFGSPYFPREQFHDPRWHAGVGADILWRMTFLSARYVEGWNGGLGFSLIALAGLWLLRLAQPGSRLLLLAVTACVLLPLLPMQYARYAWPGIVLLLAVLVAGSEAALGRRAFVWLFATLCALNLAYQANASWLHHAAAVKRTIRSGGDAGAVLSAYVPERLLIRRIPDNAKELVLATDPARNMVAELGGRGRTVSPHDPSLHADAKIADGDASGAGWAALFERERIRWVLVNADTASPALRAALAAAGATRVEALGGIELWRLPSITTTETPP</sequence>
<protein>
    <recommendedName>
        <fullName evidence="4">Glycosyltransferase RgtA/B/C/D-like domain-containing protein</fullName>
    </recommendedName>
</protein>
<proteinExistence type="predicted"/>
<keyword evidence="1" id="KW-0472">Membrane</keyword>
<feature type="transmembrane region" description="Helical" evidence="1">
    <location>
        <begin position="447"/>
        <end position="465"/>
    </location>
</feature>
<evidence type="ECO:0000313" key="2">
    <source>
        <dbReference type="EMBL" id="GAA4787264.1"/>
    </source>
</evidence>
<reference evidence="3" key="1">
    <citation type="journal article" date="2019" name="Int. J. Syst. Evol. Microbiol.">
        <title>The Global Catalogue of Microorganisms (GCM) 10K type strain sequencing project: providing services to taxonomists for standard genome sequencing and annotation.</title>
        <authorList>
            <consortium name="The Broad Institute Genomics Platform"/>
            <consortium name="The Broad Institute Genome Sequencing Center for Infectious Disease"/>
            <person name="Wu L."/>
            <person name="Ma J."/>
        </authorList>
    </citation>
    <scope>NUCLEOTIDE SEQUENCE [LARGE SCALE GENOMIC DNA]</scope>
    <source>
        <strain evidence="3">JCM 18204</strain>
    </source>
</reference>
<keyword evidence="1" id="KW-1133">Transmembrane helix</keyword>
<feature type="transmembrane region" description="Helical" evidence="1">
    <location>
        <begin position="46"/>
        <end position="64"/>
    </location>
</feature>